<accession>A0A8T0XHS0</accession>
<dbReference type="EMBL" id="CM029037">
    <property type="protein sequence ID" value="KAG2658887.1"/>
    <property type="molecule type" value="Genomic_DNA"/>
</dbReference>
<organism evidence="1 2">
    <name type="scientific">Panicum virgatum</name>
    <name type="common">Blackwell switchgrass</name>
    <dbReference type="NCBI Taxonomy" id="38727"/>
    <lineage>
        <taxon>Eukaryota</taxon>
        <taxon>Viridiplantae</taxon>
        <taxon>Streptophyta</taxon>
        <taxon>Embryophyta</taxon>
        <taxon>Tracheophyta</taxon>
        <taxon>Spermatophyta</taxon>
        <taxon>Magnoliopsida</taxon>
        <taxon>Liliopsida</taxon>
        <taxon>Poales</taxon>
        <taxon>Poaceae</taxon>
        <taxon>PACMAD clade</taxon>
        <taxon>Panicoideae</taxon>
        <taxon>Panicodae</taxon>
        <taxon>Paniceae</taxon>
        <taxon>Panicinae</taxon>
        <taxon>Panicum</taxon>
        <taxon>Panicum sect. Hiantes</taxon>
    </lineage>
</organism>
<keyword evidence="2" id="KW-1185">Reference proteome</keyword>
<reference evidence="1 2" key="1">
    <citation type="submission" date="2020-05" db="EMBL/GenBank/DDBJ databases">
        <title>WGS assembly of Panicum virgatum.</title>
        <authorList>
            <person name="Lovell J.T."/>
            <person name="Jenkins J."/>
            <person name="Shu S."/>
            <person name="Juenger T.E."/>
            <person name="Schmutz J."/>
        </authorList>
    </citation>
    <scope>NUCLEOTIDE SEQUENCE [LARGE SCALE GENOMIC DNA]</scope>
    <source>
        <strain evidence="2">cv. AP13</strain>
    </source>
</reference>
<name>A0A8T0XHS0_PANVG</name>
<comment type="caution">
    <text evidence="1">The sequence shown here is derived from an EMBL/GenBank/DDBJ whole genome shotgun (WGS) entry which is preliminary data.</text>
</comment>
<protein>
    <submittedName>
        <fullName evidence="1">Uncharacterized protein</fullName>
    </submittedName>
</protein>
<sequence length="106" mass="11561">MAADRDGPSSFASSDTEEVTRGCAGMLMKDRRRMVCWFLAASRQIEVALPASAALLRGSSSPRRARSPIVPVAALCFVPSCGMEASSQYQEIAVHRARPQEHLRLK</sequence>
<proteinExistence type="predicted"/>
<dbReference type="AlphaFoldDB" id="A0A8T0XHS0"/>
<evidence type="ECO:0000313" key="1">
    <source>
        <dbReference type="EMBL" id="KAG2658887.1"/>
    </source>
</evidence>
<dbReference type="Proteomes" id="UP000823388">
    <property type="component" value="Chromosome 1K"/>
</dbReference>
<gene>
    <name evidence="1" type="ORF">PVAP13_1KG270205</name>
</gene>
<evidence type="ECO:0000313" key="2">
    <source>
        <dbReference type="Proteomes" id="UP000823388"/>
    </source>
</evidence>